<dbReference type="AlphaFoldDB" id="U4L5X6"/>
<evidence type="ECO:0000313" key="3">
    <source>
        <dbReference type="Proteomes" id="UP000018144"/>
    </source>
</evidence>
<reference evidence="2 3" key="1">
    <citation type="journal article" date="2013" name="PLoS Genet.">
        <title>The genome and development-dependent transcriptomes of Pyronema confluens: a window into fungal evolution.</title>
        <authorList>
            <person name="Traeger S."/>
            <person name="Altegoer F."/>
            <person name="Freitag M."/>
            <person name="Gabaldon T."/>
            <person name="Kempken F."/>
            <person name="Kumar A."/>
            <person name="Marcet-Houben M."/>
            <person name="Poggeler S."/>
            <person name="Stajich J.E."/>
            <person name="Nowrousian M."/>
        </authorList>
    </citation>
    <scope>NUCLEOTIDE SEQUENCE [LARGE SCALE GENOMIC DNA]</scope>
    <source>
        <strain evidence="3">CBS 100304</strain>
        <tissue evidence="2">Vegetative mycelium</tissue>
    </source>
</reference>
<sequence length="203" mass="22148">MTDPNNPWGRWAPNDYPSVNKPPHPNYGNIFHPNPAGPVAPWLESTYDNIHIPQQPAFAPYGQPTVAPGTPPNAQNGYLMPMATLPGQENVSPFITERPGPHPQHQPAQFYQPIAHAAHLPRLPGDPRYASSAHSGIALQSSTSASTYQHTPGTTYQRPATYGWIEQTRIPAQGPNQPAVVFNIPLNVYQGPVTYYPPKPPGT</sequence>
<evidence type="ECO:0000313" key="2">
    <source>
        <dbReference type="EMBL" id="CCX12606.1"/>
    </source>
</evidence>
<feature type="region of interest" description="Disordered" evidence="1">
    <location>
        <begin position="1"/>
        <end position="24"/>
    </location>
</feature>
<dbReference type="EMBL" id="HF935720">
    <property type="protein sequence ID" value="CCX12606.1"/>
    <property type="molecule type" value="Genomic_DNA"/>
</dbReference>
<organism evidence="2 3">
    <name type="scientific">Pyronema omphalodes (strain CBS 100304)</name>
    <name type="common">Pyronema confluens</name>
    <dbReference type="NCBI Taxonomy" id="1076935"/>
    <lineage>
        <taxon>Eukaryota</taxon>
        <taxon>Fungi</taxon>
        <taxon>Dikarya</taxon>
        <taxon>Ascomycota</taxon>
        <taxon>Pezizomycotina</taxon>
        <taxon>Pezizomycetes</taxon>
        <taxon>Pezizales</taxon>
        <taxon>Pyronemataceae</taxon>
        <taxon>Pyronema</taxon>
    </lineage>
</organism>
<accession>U4L5X6</accession>
<name>U4L5X6_PYROM</name>
<evidence type="ECO:0000256" key="1">
    <source>
        <dbReference type="SAM" id="MobiDB-lite"/>
    </source>
</evidence>
<dbReference type="Proteomes" id="UP000018144">
    <property type="component" value="Unassembled WGS sequence"/>
</dbReference>
<keyword evidence="3" id="KW-1185">Reference proteome</keyword>
<proteinExistence type="predicted"/>
<protein>
    <submittedName>
        <fullName evidence="2">Uncharacterized protein</fullName>
    </submittedName>
</protein>
<gene>
    <name evidence="2" type="ORF">PCON_12200</name>
</gene>